<evidence type="ECO:0000313" key="2">
    <source>
        <dbReference type="EMBL" id="KAF1376139.1"/>
    </source>
</evidence>
<dbReference type="AlphaFoldDB" id="A0A6A5ECU5"/>
<gene>
    <name evidence="2" type="ORF">PFLUV_G00227600</name>
</gene>
<sequence length="103" mass="11643">MKIVRRKMSVASPAKKRNRNNHWVQKQNSSGHSAASPQPQRPTVQYHTAEGLDTPAQHIPRVSEQDISSCQWLQNGAYIGNETRSIEFKLGKGKGYNTIYSYT</sequence>
<comment type="caution">
    <text evidence="2">The sequence shown here is derived from an EMBL/GenBank/DDBJ whole genome shotgun (WGS) entry which is preliminary data.</text>
</comment>
<keyword evidence="3" id="KW-1185">Reference proteome</keyword>
<dbReference type="EMBL" id="VHII01000019">
    <property type="protein sequence ID" value="KAF1376139.1"/>
    <property type="molecule type" value="Genomic_DNA"/>
</dbReference>
<accession>A0A6A5ECU5</accession>
<feature type="region of interest" description="Disordered" evidence="1">
    <location>
        <begin position="1"/>
        <end position="53"/>
    </location>
</feature>
<evidence type="ECO:0000313" key="3">
    <source>
        <dbReference type="Proteomes" id="UP000465112"/>
    </source>
</evidence>
<feature type="compositionally biased region" description="Polar residues" evidence="1">
    <location>
        <begin position="21"/>
        <end position="46"/>
    </location>
</feature>
<reference evidence="2 3" key="1">
    <citation type="submission" date="2019-06" db="EMBL/GenBank/DDBJ databases">
        <title>A chromosome-scale genome assembly of the European perch, Perca fluviatilis.</title>
        <authorList>
            <person name="Roques C."/>
            <person name="Zahm M."/>
            <person name="Cabau C."/>
            <person name="Klopp C."/>
            <person name="Bouchez O."/>
            <person name="Donnadieu C."/>
            <person name="Kuhl H."/>
            <person name="Gislard M."/>
            <person name="Guendouz S."/>
            <person name="Journot L."/>
            <person name="Haffray P."/>
            <person name="Bestin A."/>
            <person name="Morvezen R."/>
            <person name="Feron R."/>
            <person name="Wen M."/>
            <person name="Jouanno E."/>
            <person name="Herpin A."/>
            <person name="Schartl M."/>
            <person name="Postlethwait J."/>
            <person name="Schaerlinger B."/>
            <person name="Chardard D."/>
            <person name="Lecocq T."/>
            <person name="Poncet C."/>
            <person name="Jaffrelo L."/>
            <person name="Lampietro C."/>
            <person name="Guiguen Y."/>
        </authorList>
    </citation>
    <scope>NUCLEOTIDE SEQUENCE [LARGE SCALE GENOMIC DNA]</scope>
    <source>
        <tissue evidence="2">Blood</tissue>
    </source>
</reference>
<name>A0A6A5ECU5_PERFL</name>
<evidence type="ECO:0000256" key="1">
    <source>
        <dbReference type="SAM" id="MobiDB-lite"/>
    </source>
</evidence>
<dbReference type="Proteomes" id="UP000465112">
    <property type="component" value="Chromosome 19"/>
</dbReference>
<protein>
    <submittedName>
        <fullName evidence="2">Uncharacterized protein</fullName>
    </submittedName>
</protein>
<feature type="compositionally biased region" description="Basic residues" evidence="1">
    <location>
        <begin position="1"/>
        <end position="20"/>
    </location>
</feature>
<organism evidence="2 3">
    <name type="scientific">Perca fluviatilis</name>
    <name type="common">European perch</name>
    <dbReference type="NCBI Taxonomy" id="8168"/>
    <lineage>
        <taxon>Eukaryota</taxon>
        <taxon>Metazoa</taxon>
        <taxon>Chordata</taxon>
        <taxon>Craniata</taxon>
        <taxon>Vertebrata</taxon>
        <taxon>Euteleostomi</taxon>
        <taxon>Actinopterygii</taxon>
        <taxon>Neopterygii</taxon>
        <taxon>Teleostei</taxon>
        <taxon>Neoteleostei</taxon>
        <taxon>Acanthomorphata</taxon>
        <taxon>Eupercaria</taxon>
        <taxon>Perciformes</taxon>
        <taxon>Percoidei</taxon>
        <taxon>Percidae</taxon>
        <taxon>Percinae</taxon>
        <taxon>Perca</taxon>
    </lineage>
</organism>
<proteinExistence type="predicted"/>